<comment type="similarity">
    <text evidence="1 2">Belongs to the Iojap/RsfS family.</text>
</comment>
<dbReference type="NCBIfam" id="TIGR00090">
    <property type="entry name" value="rsfS_iojap_ybeB"/>
    <property type="match status" value="1"/>
</dbReference>
<dbReference type="GO" id="GO:0017148">
    <property type="term" value="P:negative regulation of translation"/>
    <property type="evidence" value="ECO:0007669"/>
    <property type="project" value="UniProtKB-UniRule"/>
</dbReference>
<keyword evidence="2" id="KW-0810">Translation regulation</keyword>
<accession>A0A380MY29</accession>
<comment type="subunit">
    <text evidence="2">Interacts with ribosomal protein uL14 (rplN).</text>
</comment>
<dbReference type="SUPFAM" id="SSF81301">
    <property type="entry name" value="Nucleotidyltransferase"/>
    <property type="match status" value="1"/>
</dbReference>
<dbReference type="EMBL" id="UHIC01000001">
    <property type="protein sequence ID" value="SUO97124.1"/>
    <property type="molecule type" value="Genomic_DNA"/>
</dbReference>
<dbReference type="RefSeq" id="WP_072577092.1">
    <property type="nucleotide sequence ID" value="NZ_LWHB01000131.1"/>
</dbReference>
<dbReference type="InterPro" id="IPR043519">
    <property type="entry name" value="NT_sf"/>
</dbReference>
<dbReference type="InterPro" id="IPR004394">
    <property type="entry name" value="Iojap/RsfS/C7orf30"/>
</dbReference>
<sequence>MSNETLKNLVQNSLEDMKAVDVQIIDLAGKADFADYMIIASGTSDRHLHAMADKVQQDAKAAGSPALGVEGEDSRDWVLVDLGDIIVHLMRPETRQLYALDKLWSLPATRQSS</sequence>
<evidence type="ECO:0000256" key="2">
    <source>
        <dbReference type="HAMAP-Rule" id="MF_01477"/>
    </source>
</evidence>
<evidence type="ECO:0000313" key="3">
    <source>
        <dbReference type="EMBL" id="SUO97124.1"/>
    </source>
</evidence>
<evidence type="ECO:0000313" key="4">
    <source>
        <dbReference type="Proteomes" id="UP000254601"/>
    </source>
</evidence>
<proteinExistence type="inferred from homology"/>
<protein>
    <recommendedName>
        <fullName evidence="2">Ribosomal silencing factor RsfS</fullName>
    </recommendedName>
</protein>
<dbReference type="Pfam" id="PF02410">
    <property type="entry name" value="RsfS"/>
    <property type="match status" value="1"/>
</dbReference>
<organism evidence="3 4">
    <name type="scientific">Suttonella ornithocola</name>
    <dbReference type="NCBI Taxonomy" id="279832"/>
    <lineage>
        <taxon>Bacteria</taxon>
        <taxon>Pseudomonadati</taxon>
        <taxon>Pseudomonadota</taxon>
        <taxon>Gammaproteobacteria</taxon>
        <taxon>Cardiobacteriales</taxon>
        <taxon>Cardiobacteriaceae</taxon>
        <taxon>Suttonella</taxon>
    </lineage>
</organism>
<dbReference type="GO" id="GO:0043023">
    <property type="term" value="F:ribosomal large subunit binding"/>
    <property type="evidence" value="ECO:0007669"/>
    <property type="project" value="TreeGrafter"/>
</dbReference>
<keyword evidence="2" id="KW-0678">Repressor</keyword>
<dbReference type="HAMAP" id="MF_01477">
    <property type="entry name" value="Iojap_RsfS"/>
    <property type="match status" value="1"/>
</dbReference>
<keyword evidence="4" id="KW-1185">Reference proteome</keyword>
<dbReference type="Gene3D" id="3.30.460.10">
    <property type="entry name" value="Beta Polymerase, domain 2"/>
    <property type="match status" value="1"/>
</dbReference>
<dbReference type="AlphaFoldDB" id="A0A380MY29"/>
<name>A0A380MY29_9GAMM</name>
<dbReference type="Proteomes" id="UP000254601">
    <property type="component" value="Unassembled WGS sequence"/>
</dbReference>
<comment type="subcellular location">
    <subcellularLocation>
        <location evidence="2">Cytoplasm</location>
    </subcellularLocation>
</comment>
<dbReference type="PANTHER" id="PTHR21043:SF0">
    <property type="entry name" value="MITOCHONDRIAL ASSEMBLY OF RIBOSOMAL LARGE SUBUNIT PROTEIN 1"/>
    <property type="match status" value="1"/>
</dbReference>
<keyword evidence="2" id="KW-0963">Cytoplasm</keyword>
<evidence type="ECO:0000256" key="1">
    <source>
        <dbReference type="ARBA" id="ARBA00010574"/>
    </source>
</evidence>
<dbReference type="PANTHER" id="PTHR21043">
    <property type="entry name" value="IOJAP SUPERFAMILY ORTHOLOG"/>
    <property type="match status" value="1"/>
</dbReference>
<dbReference type="GO" id="GO:0005737">
    <property type="term" value="C:cytoplasm"/>
    <property type="evidence" value="ECO:0007669"/>
    <property type="project" value="UniProtKB-SubCell"/>
</dbReference>
<dbReference type="GO" id="GO:0042256">
    <property type="term" value="P:cytosolic ribosome assembly"/>
    <property type="evidence" value="ECO:0007669"/>
    <property type="project" value="UniProtKB-UniRule"/>
</dbReference>
<dbReference type="OrthoDB" id="9793681at2"/>
<reference evidence="3 4" key="1">
    <citation type="submission" date="2018-06" db="EMBL/GenBank/DDBJ databases">
        <authorList>
            <consortium name="Pathogen Informatics"/>
            <person name="Doyle S."/>
        </authorList>
    </citation>
    <scope>NUCLEOTIDE SEQUENCE [LARGE SCALE GENOMIC DNA]</scope>
    <source>
        <strain evidence="3 4">NCTC13337</strain>
    </source>
</reference>
<gene>
    <name evidence="3" type="primary">ybeB</name>
    <name evidence="2" type="synonym">rsfS</name>
    <name evidence="3" type="ORF">NCTC13337_02179</name>
</gene>
<dbReference type="GO" id="GO:0090071">
    <property type="term" value="P:negative regulation of ribosome biogenesis"/>
    <property type="evidence" value="ECO:0007669"/>
    <property type="project" value="UniProtKB-UniRule"/>
</dbReference>
<comment type="function">
    <text evidence="2">Functions as a ribosomal silencing factor. Interacts with ribosomal protein uL14 (rplN), blocking formation of intersubunit bridge B8. Prevents association of the 30S and 50S ribosomal subunits and the formation of functional ribosomes, thus repressing translation.</text>
</comment>